<dbReference type="PANTHER" id="PTHR24232">
    <property type="entry name" value="G-PROTEIN COUPLED RECEPTOR"/>
    <property type="match status" value="1"/>
</dbReference>
<keyword evidence="5" id="KW-0807">Transducer</keyword>
<dbReference type="GO" id="GO:0007200">
    <property type="term" value="P:phospholipase C-activating G protein-coupled receptor signaling pathway"/>
    <property type="evidence" value="ECO:0007669"/>
    <property type="project" value="TreeGrafter"/>
</dbReference>
<dbReference type="GO" id="GO:0035025">
    <property type="term" value="P:positive regulation of Rho protein signal transduction"/>
    <property type="evidence" value="ECO:0007669"/>
    <property type="project" value="TreeGrafter"/>
</dbReference>
<keyword evidence="4" id="KW-0325">Glycoprotein</keyword>
<keyword evidence="3" id="KW-0675">Receptor</keyword>
<gene>
    <name evidence="8" type="ORF">EYF80_051685</name>
</gene>
<evidence type="ECO:0000313" key="9">
    <source>
        <dbReference type="Proteomes" id="UP000314294"/>
    </source>
</evidence>
<feature type="transmembrane region" description="Helical" evidence="7">
    <location>
        <begin position="236"/>
        <end position="255"/>
    </location>
</feature>
<dbReference type="Proteomes" id="UP000314294">
    <property type="component" value="Unassembled WGS sequence"/>
</dbReference>
<dbReference type="GO" id="GO:0005886">
    <property type="term" value="C:plasma membrane"/>
    <property type="evidence" value="ECO:0007669"/>
    <property type="project" value="TreeGrafter"/>
</dbReference>
<protein>
    <recommendedName>
        <fullName evidence="10">G-protein coupled receptors family 1 profile domain-containing protein</fullName>
    </recommendedName>
</protein>
<dbReference type="PANTHER" id="PTHR24232:SF41">
    <property type="entry name" value="LYSOPHOSPHATIDIC ACID RECEPTOR 4"/>
    <property type="match status" value="1"/>
</dbReference>
<keyword evidence="2" id="KW-0297">G-protein coupled receptor</keyword>
<reference evidence="8 9" key="1">
    <citation type="submission" date="2019-03" db="EMBL/GenBank/DDBJ databases">
        <title>First draft genome of Liparis tanakae, snailfish: a comprehensive survey of snailfish specific genes.</title>
        <authorList>
            <person name="Kim W."/>
            <person name="Song I."/>
            <person name="Jeong J.-H."/>
            <person name="Kim D."/>
            <person name="Kim S."/>
            <person name="Ryu S."/>
            <person name="Song J.Y."/>
            <person name="Lee S.K."/>
        </authorList>
    </citation>
    <scope>NUCLEOTIDE SEQUENCE [LARGE SCALE GENOMIC DNA]</scope>
    <source>
        <tissue evidence="8">Muscle</tissue>
    </source>
</reference>
<sequence length="638" mass="72450">MSVNSSSSSSSLTANSSSINYYIFLLKCYDTTVGIFNISAFIVTLLLLILPPCVFVIYLGFQRWRQQRSGTTMSHSDVVTFHMVAMELMSIVGSIINCCGILTRLLEVMIVGLNLITINMSGQLSFHTLTCVERYLAVVHPVTYLGLKKGKGIRLRNISIGCVWLMAFSNIGPGAGGEGRPRVDQSKMRAFYTIMAILEALFIRVGATVVTAALFTSPHFKLVHIQFKPVHIQFKLVIIHFKLVIIQFKLVIIQFKPVHIQFKPVIIQFKLVHIQFKLVHIQFKPVHIQFKPVIIQFKLVIIQFKLVHIQFKPYADTRAFSLQTAAADQNLWLVKSRIYDFIQKCYNTSAGTYNVTVYTVTLLLLVLPLCVYVIYLGFQRWRQQRSGTTMSHSDVVTFHMVAVELMNIVGSILFCCGVYTRSYVGMMMGTSLLTINISGQLLFHTLTCVERYLAVVHPVTYLGLKKGKGIRLRNISIGLLWGGNLRVTATNPVTLEPNVEPLGLKKQMEREEQQPEEPFIGWRQMLGSPCPVAGSRFLVSRLRIQFPVSRLRIQFRVSRLRIQFPVSRLRIQFPVSRLRIQFPVSRLRIRIQFPVSRRRLQVPRVPSPDPDPVPRDPSPDPDPVPRDPSAAEITHVTK</sequence>
<comment type="caution">
    <text evidence="8">The sequence shown here is derived from an EMBL/GenBank/DDBJ whole genome shotgun (WGS) entry which is preliminary data.</text>
</comment>
<dbReference type="EMBL" id="SRLO01001400">
    <property type="protein sequence ID" value="TNN38147.1"/>
    <property type="molecule type" value="Genomic_DNA"/>
</dbReference>
<evidence type="ECO:0000256" key="5">
    <source>
        <dbReference type="ARBA" id="ARBA00023224"/>
    </source>
</evidence>
<keyword evidence="7" id="KW-1133">Transmembrane helix</keyword>
<organism evidence="8 9">
    <name type="scientific">Liparis tanakae</name>
    <name type="common">Tanaka's snailfish</name>
    <dbReference type="NCBI Taxonomy" id="230148"/>
    <lineage>
        <taxon>Eukaryota</taxon>
        <taxon>Metazoa</taxon>
        <taxon>Chordata</taxon>
        <taxon>Craniata</taxon>
        <taxon>Vertebrata</taxon>
        <taxon>Euteleostomi</taxon>
        <taxon>Actinopterygii</taxon>
        <taxon>Neopterygii</taxon>
        <taxon>Teleostei</taxon>
        <taxon>Neoteleostei</taxon>
        <taxon>Acanthomorphata</taxon>
        <taxon>Eupercaria</taxon>
        <taxon>Perciformes</taxon>
        <taxon>Cottioidei</taxon>
        <taxon>Cottales</taxon>
        <taxon>Liparidae</taxon>
        <taxon>Liparis</taxon>
    </lineage>
</organism>
<feature type="region of interest" description="Disordered" evidence="6">
    <location>
        <begin position="601"/>
        <end position="638"/>
    </location>
</feature>
<evidence type="ECO:0000256" key="7">
    <source>
        <dbReference type="SAM" id="Phobius"/>
    </source>
</evidence>
<feature type="transmembrane region" description="Helical" evidence="7">
    <location>
        <begin position="35"/>
        <end position="61"/>
    </location>
</feature>
<feature type="transmembrane region" description="Helical" evidence="7">
    <location>
        <begin position="357"/>
        <end position="378"/>
    </location>
</feature>
<evidence type="ECO:0000256" key="3">
    <source>
        <dbReference type="ARBA" id="ARBA00023170"/>
    </source>
</evidence>
<feature type="transmembrane region" description="Helical" evidence="7">
    <location>
        <begin position="398"/>
        <end position="421"/>
    </location>
</feature>
<evidence type="ECO:0000313" key="8">
    <source>
        <dbReference type="EMBL" id="TNN38147.1"/>
    </source>
</evidence>
<comment type="subcellular location">
    <subcellularLocation>
        <location evidence="1">Membrane</location>
        <topology evidence="1">Multi-pass membrane protein</topology>
    </subcellularLocation>
</comment>
<evidence type="ECO:0000256" key="4">
    <source>
        <dbReference type="ARBA" id="ARBA00023180"/>
    </source>
</evidence>
<dbReference type="GO" id="GO:0070915">
    <property type="term" value="F:lysophosphatidic acid receptor activity"/>
    <property type="evidence" value="ECO:0007669"/>
    <property type="project" value="TreeGrafter"/>
</dbReference>
<keyword evidence="7" id="KW-0472">Membrane</keyword>
<dbReference type="AlphaFoldDB" id="A0A4Z2FAH6"/>
<keyword evidence="7" id="KW-0812">Transmembrane</keyword>
<evidence type="ECO:0000256" key="1">
    <source>
        <dbReference type="ARBA" id="ARBA00004141"/>
    </source>
</evidence>
<proteinExistence type="predicted"/>
<dbReference type="OrthoDB" id="8938766at2759"/>
<evidence type="ECO:0000256" key="6">
    <source>
        <dbReference type="SAM" id="MobiDB-lite"/>
    </source>
</evidence>
<feature type="transmembrane region" description="Helical" evidence="7">
    <location>
        <begin position="191"/>
        <end position="215"/>
    </location>
</feature>
<keyword evidence="9" id="KW-1185">Reference proteome</keyword>
<name>A0A4Z2FAH6_9TELE</name>
<accession>A0A4Z2FAH6</accession>
<evidence type="ECO:0008006" key="10">
    <source>
        <dbReference type="Google" id="ProtNLM"/>
    </source>
</evidence>
<evidence type="ECO:0000256" key="2">
    <source>
        <dbReference type="ARBA" id="ARBA00023040"/>
    </source>
</evidence>